<proteinExistence type="predicted"/>
<evidence type="ECO:0000313" key="2">
    <source>
        <dbReference type="EMBL" id="APZ96716.1"/>
    </source>
</evidence>
<dbReference type="STRING" id="1891926.Fuma_06389"/>
<dbReference type="Pfam" id="PF07643">
    <property type="entry name" value="DUF1598"/>
    <property type="match status" value="1"/>
</dbReference>
<protein>
    <submittedName>
        <fullName evidence="2">Uncharacterized protein</fullName>
    </submittedName>
</protein>
<accession>A0A1P8WRM5</accession>
<name>A0A1P8WRM5_9PLAN</name>
<reference evidence="2 3" key="1">
    <citation type="journal article" date="2016" name="Front. Microbiol.">
        <title>Fuerstia marisgermanicae gen. nov., sp. nov., an Unusual Member of the Phylum Planctomycetes from the German Wadden Sea.</title>
        <authorList>
            <person name="Kohn T."/>
            <person name="Heuer A."/>
            <person name="Jogler M."/>
            <person name="Vollmers J."/>
            <person name="Boedeker C."/>
            <person name="Bunk B."/>
            <person name="Rast P."/>
            <person name="Borchert D."/>
            <person name="Glockner I."/>
            <person name="Freese H.M."/>
            <person name="Klenk H.P."/>
            <person name="Overmann J."/>
            <person name="Kaster A.K."/>
            <person name="Rohde M."/>
            <person name="Wiegand S."/>
            <person name="Jogler C."/>
        </authorList>
    </citation>
    <scope>NUCLEOTIDE SEQUENCE [LARGE SCALE GENOMIC DNA]</scope>
    <source>
        <strain evidence="2 3">NH11</strain>
    </source>
</reference>
<dbReference type="KEGG" id="fmr:Fuma_06389"/>
<dbReference type="EMBL" id="CP017641">
    <property type="protein sequence ID" value="APZ96716.1"/>
    <property type="molecule type" value="Genomic_DNA"/>
</dbReference>
<organism evidence="2 3">
    <name type="scientific">Fuerstiella marisgermanici</name>
    <dbReference type="NCBI Taxonomy" id="1891926"/>
    <lineage>
        <taxon>Bacteria</taxon>
        <taxon>Pseudomonadati</taxon>
        <taxon>Planctomycetota</taxon>
        <taxon>Planctomycetia</taxon>
        <taxon>Planctomycetales</taxon>
        <taxon>Planctomycetaceae</taxon>
        <taxon>Fuerstiella</taxon>
    </lineage>
</organism>
<feature type="signal peptide" evidence="1">
    <location>
        <begin position="1"/>
        <end position="24"/>
    </location>
</feature>
<gene>
    <name evidence="2" type="ORF">Fuma_06389</name>
</gene>
<keyword evidence="1" id="KW-0732">Signal</keyword>
<dbReference type="RefSeq" id="WP_077027694.1">
    <property type="nucleotide sequence ID" value="NZ_CP017641.1"/>
</dbReference>
<keyword evidence="3" id="KW-1185">Reference proteome</keyword>
<dbReference type="OrthoDB" id="233246at2"/>
<evidence type="ECO:0000313" key="3">
    <source>
        <dbReference type="Proteomes" id="UP000187735"/>
    </source>
</evidence>
<dbReference type="AlphaFoldDB" id="A0A1P8WRM5"/>
<sequence length="564" mass="61168" precursor="true">MLRKSFLLLTFASVALCLTTVSRAADKSAASAVNASDLLSAQKLKLQARVAAEQGDFTTAAKLIADAADLTGDVRTARTARHASSPQPAGGNQFANFQELIQLIVDQTMNADQDNWGATVGGQGLPGGSISVASNGVFFAVNALANVVATGQSKSNMMQAAEFAKTANHNLDVRSNSELRMVSLPRLEKLVQRLVQEGRPIPEDVRTIAGISRIEYLFVFPETQDVVIAGPAGDWHMAANGRAISSANGRPTLNLDDVVTLTQTFSQNGAQFFMCTINPKQEQVAAVQDYVTKNRRGLNPRTADAFTNDVEQKLGLQNVITQGIPHNSRVASVIVDADYRMKEIGIGKRQGPNGMKSYFDLLSRSEQRGTGSMDALRWWMAVGYDAINMSPDGQVFEFSGNSVRCLSENQIVDNNGTRQSTGKADRANAKFAELFTKHLPELAAQDPVFADLENVFDLAMVSALIHGQGIAQQVGWHPVAFSRNGSFQTQPVEVPNELMTAAAHRIYDGRNIVIQVAGGVRVDVAELVSDKNRIKNVPELADRTNQATPIGQQNARWWWDASQR</sequence>
<evidence type="ECO:0000256" key="1">
    <source>
        <dbReference type="SAM" id="SignalP"/>
    </source>
</evidence>
<dbReference type="InterPro" id="IPR011487">
    <property type="entry name" value="DUF1598"/>
</dbReference>
<dbReference type="Proteomes" id="UP000187735">
    <property type="component" value="Chromosome"/>
</dbReference>
<feature type="chain" id="PRO_5012772091" evidence="1">
    <location>
        <begin position="25"/>
        <end position="564"/>
    </location>
</feature>